<accession>A0A9D4FC01</accession>
<dbReference type="AlphaFoldDB" id="A0A9D4FC01"/>
<keyword evidence="3" id="KW-1185">Reference proteome</keyword>
<reference evidence="2" key="1">
    <citation type="journal article" date="2019" name="bioRxiv">
        <title>The Genome of the Zebra Mussel, Dreissena polymorpha: A Resource for Invasive Species Research.</title>
        <authorList>
            <person name="McCartney M.A."/>
            <person name="Auch B."/>
            <person name="Kono T."/>
            <person name="Mallez S."/>
            <person name="Zhang Y."/>
            <person name="Obille A."/>
            <person name="Becker A."/>
            <person name="Abrahante J.E."/>
            <person name="Garbe J."/>
            <person name="Badalamenti J.P."/>
            <person name="Herman A."/>
            <person name="Mangelson H."/>
            <person name="Liachko I."/>
            <person name="Sullivan S."/>
            <person name="Sone E.D."/>
            <person name="Koren S."/>
            <person name="Silverstein K.A.T."/>
            <person name="Beckman K.B."/>
            <person name="Gohl D.M."/>
        </authorList>
    </citation>
    <scope>NUCLEOTIDE SEQUENCE</scope>
    <source>
        <strain evidence="2">Duluth1</strain>
        <tissue evidence="2">Whole animal</tissue>
    </source>
</reference>
<dbReference type="EMBL" id="JAIWYP010000007">
    <property type="protein sequence ID" value="KAH3796073.1"/>
    <property type="molecule type" value="Genomic_DNA"/>
</dbReference>
<protein>
    <submittedName>
        <fullName evidence="2">Uncharacterized protein</fullName>
    </submittedName>
</protein>
<sequence length="159" mass="17485">MFKHNSCLDGRSILADAWPTGSHKSASFVTLRHIHGVLSATSGSNYRVTGPIRARYRTFGDTFTSNLADVMGHTSLPSCVALGHILGEICATSGSHYRVTVPIWARQRTFSDTFTGHDGIDKGARNRRMRGPPGHTSLPSFVNYRTHARGDKCDFRLPL</sequence>
<reference evidence="2" key="2">
    <citation type="submission" date="2020-11" db="EMBL/GenBank/DDBJ databases">
        <authorList>
            <person name="McCartney M.A."/>
            <person name="Auch B."/>
            <person name="Kono T."/>
            <person name="Mallez S."/>
            <person name="Becker A."/>
            <person name="Gohl D.M."/>
            <person name="Silverstein K.A.T."/>
            <person name="Koren S."/>
            <person name="Bechman K.B."/>
            <person name="Herman A."/>
            <person name="Abrahante J.E."/>
            <person name="Garbe J."/>
        </authorList>
    </citation>
    <scope>NUCLEOTIDE SEQUENCE</scope>
    <source>
        <strain evidence="2">Duluth1</strain>
        <tissue evidence="2">Whole animal</tissue>
    </source>
</reference>
<organism evidence="2 3">
    <name type="scientific">Dreissena polymorpha</name>
    <name type="common">Zebra mussel</name>
    <name type="synonym">Mytilus polymorpha</name>
    <dbReference type="NCBI Taxonomy" id="45954"/>
    <lineage>
        <taxon>Eukaryota</taxon>
        <taxon>Metazoa</taxon>
        <taxon>Spiralia</taxon>
        <taxon>Lophotrochozoa</taxon>
        <taxon>Mollusca</taxon>
        <taxon>Bivalvia</taxon>
        <taxon>Autobranchia</taxon>
        <taxon>Heteroconchia</taxon>
        <taxon>Euheterodonta</taxon>
        <taxon>Imparidentia</taxon>
        <taxon>Neoheterodontei</taxon>
        <taxon>Myida</taxon>
        <taxon>Dreissenoidea</taxon>
        <taxon>Dreissenidae</taxon>
        <taxon>Dreissena</taxon>
    </lineage>
</organism>
<proteinExistence type="predicted"/>
<name>A0A9D4FC01_DREPO</name>
<comment type="caution">
    <text evidence="2">The sequence shown here is derived from an EMBL/GenBank/DDBJ whole genome shotgun (WGS) entry which is preliminary data.</text>
</comment>
<feature type="region of interest" description="Disordered" evidence="1">
    <location>
        <begin position="115"/>
        <end position="139"/>
    </location>
</feature>
<gene>
    <name evidence="2" type="ORF">DPMN_149640</name>
</gene>
<evidence type="ECO:0000313" key="3">
    <source>
        <dbReference type="Proteomes" id="UP000828390"/>
    </source>
</evidence>
<evidence type="ECO:0000256" key="1">
    <source>
        <dbReference type="SAM" id="MobiDB-lite"/>
    </source>
</evidence>
<dbReference type="Proteomes" id="UP000828390">
    <property type="component" value="Unassembled WGS sequence"/>
</dbReference>
<evidence type="ECO:0000313" key="2">
    <source>
        <dbReference type="EMBL" id="KAH3796073.1"/>
    </source>
</evidence>